<dbReference type="SUPFAM" id="SSF81383">
    <property type="entry name" value="F-box domain"/>
    <property type="match status" value="1"/>
</dbReference>
<protein>
    <submittedName>
        <fullName evidence="1">F-box domain-containing protein</fullName>
    </submittedName>
</protein>
<dbReference type="Proteomes" id="UP000623467">
    <property type="component" value="Unassembled WGS sequence"/>
</dbReference>
<proteinExistence type="predicted"/>
<dbReference type="EMBL" id="JACAZH010000012">
    <property type="protein sequence ID" value="KAF7353426.1"/>
    <property type="molecule type" value="Genomic_DNA"/>
</dbReference>
<dbReference type="InterPro" id="IPR036047">
    <property type="entry name" value="F-box-like_dom_sf"/>
</dbReference>
<name>A0A8H7CZ98_9AGAR</name>
<organism evidence="1 2">
    <name type="scientific">Mycena sanguinolenta</name>
    <dbReference type="NCBI Taxonomy" id="230812"/>
    <lineage>
        <taxon>Eukaryota</taxon>
        <taxon>Fungi</taxon>
        <taxon>Dikarya</taxon>
        <taxon>Basidiomycota</taxon>
        <taxon>Agaricomycotina</taxon>
        <taxon>Agaricomycetes</taxon>
        <taxon>Agaricomycetidae</taxon>
        <taxon>Agaricales</taxon>
        <taxon>Marasmiineae</taxon>
        <taxon>Mycenaceae</taxon>
        <taxon>Mycena</taxon>
    </lineage>
</organism>
<keyword evidence="2" id="KW-1185">Reference proteome</keyword>
<dbReference type="AlphaFoldDB" id="A0A8H7CZ98"/>
<reference evidence="1" key="1">
    <citation type="submission" date="2020-05" db="EMBL/GenBank/DDBJ databases">
        <title>Mycena genomes resolve the evolution of fungal bioluminescence.</title>
        <authorList>
            <person name="Tsai I.J."/>
        </authorList>
    </citation>
    <scope>NUCLEOTIDE SEQUENCE</scope>
    <source>
        <strain evidence="1">160909Yilan</strain>
    </source>
</reference>
<evidence type="ECO:0000313" key="2">
    <source>
        <dbReference type="Proteomes" id="UP000623467"/>
    </source>
</evidence>
<evidence type="ECO:0000313" key="1">
    <source>
        <dbReference type="EMBL" id="KAF7353426.1"/>
    </source>
</evidence>
<accession>A0A8H7CZ98</accession>
<gene>
    <name evidence="1" type="ORF">MSAN_01531800</name>
</gene>
<sequence>MPFEALGEDVLLRICCFCDVSTALAVSAINKALRRIALSKQLWLSLVLDTRFREELELPPPSRENLECLSTEELIAVVKNAVTGPGPLCDSAHDDSSSVTTTSIQIPLDDSGTNLPFGARLLPGARYLLLCTGSPSTTQHTWYLYHVWSARRVWHRLMQTHTVCEVDLVPGSGIARVFFVQTVDYFNTCTLHVEEVDLITGASHESFNFSLDSTVFGEKPWSIMGDFLLGPVQHSHRLLALINWRASTFVFLDGYDLDKARLIPRVHPINAPPATPLQAFSAHWLPLTDDSAGLVAQLEARSAFTIMIHNLNIATMQERLEYNGQAISSNLMSVAHDALHAGAYDISIYGSQIWEPPSPPPPRRVTLMERIGNRILGMVGTARRPGAEARPVLEGKAATCGSYPHGVFPAERKHIAPGQSSRFLGVTRLLWFIVSGNGQELMRPSFHVP</sequence>
<comment type="caution">
    <text evidence="1">The sequence shown here is derived from an EMBL/GenBank/DDBJ whole genome shotgun (WGS) entry which is preliminary data.</text>
</comment>